<evidence type="ECO:0000256" key="1">
    <source>
        <dbReference type="SAM" id="MobiDB-lite"/>
    </source>
</evidence>
<comment type="caution">
    <text evidence="2">The sequence shown here is derived from an EMBL/GenBank/DDBJ whole genome shotgun (WGS) entry which is preliminary data.</text>
</comment>
<dbReference type="EMBL" id="BDQI01000047">
    <property type="protein sequence ID" value="GAX58184.1"/>
    <property type="molecule type" value="Genomic_DNA"/>
</dbReference>
<evidence type="ECO:0000313" key="2">
    <source>
        <dbReference type="EMBL" id="GAX58184.1"/>
    </source>
</evidence>
<dbReference type="AlphaFoldDB" id="A0A250VVN4"/>
<sequence>MSQPKVRSTTQRCGITVDGFDIDAEASAVVDDLPNTTARTKRSLMTEPAEGAGAGDDVFDDAVES</sequence>
<dbReference type="Proteomes" id="UP000217446">
    <property type="component" value="Unassembled WGS sequence"/>
</dbReference>
<keyword evidence="3" id="KW-1185">Reference proteome</keyword>
<evidence type="ECO:0000313" key="3">
    <source>
        <dbReference type="Proteomes" id="UP000217446"/>
    </source>
</evidence>
<name>A0A250VVN4_STROL</name>
<proteinExistence type="predicted"/>
<feature type="region of interest" description="Disordered" evidence="1">
    <location>
        <begin position="40"/>
        <end position="65"/>
    </location>
</feature>
<protein>
    <submittedName>
        <fullName evidence="2">Uncharacterized protein</fullName>
    </submittedName>
</protein>
<accession>A0A250VVN4</accession>
<reference evidence="3" key="1">
    <citation type="submission" date="2017-05" db="EMBL/GenBank/DDBJ databases">
        <title>Streptomyces olivochromogenes NBRC 3561 whole genome shotgun sequence.</title>
        <authorList>
            <person name="Dohra H."/>
            <person name="Kodani S."/>
        </authorList>
    </citation>
    <scope>NUCLEOTIDE SEQUENCE [LARGE SCALE GENOMIC DNA]</scope>
    <source>
        <strain evidence="3">NBRC 3561</strain>
    </source>
</reference>
<gene>
    <name evidence="2" type="ORF">SO3561_09755</name>
</gene>
<organism evidence="2 3">
    <name type="scientific">Streptomyces olivochromogenes</name>
    <dbReference type="NCBI Taxonomy" id="1963"/>
    <lineage>
        <taxon>Bacteria</taxon>
        <taxon>Bacillati</taxon>
        <taxon>Actinomycetota</taxon>
        <taxon>Actinomycetes</taxon>
        <taxon>Kitasatosporales</taxon>
        <taxon>Streptomycetaceae</taxon>
        <taxon>Streptomyces</taxon>
    </lineage>
</organism>